<dbReference type="PROSITE" id="PS01125">
    <property type="entry name" value="ROK"/>
    <property type="match status" value="1"/>
</dbReference>
<protein>
    <recommendedName>
        <fullName evidence="3">Glucokinase</fullName>
        <ecNumber evidence="2">2.7.1.2</ecNumber>
    </recommendedName>
    <alternativeName>
        <fullName evidence="8">Glucose kinase</fullName>
    </alternativeName>
</protein>
<evidence type="ECO:0000256" key="4">
    <source>
        <dbReference type="ARBA" id="ARBA00022679"/>
    </source>
</evidence>
<keyword evidence="6 9" id="KW-0418">Kinase</keyword>
<evidence type="ECO:0000256" key="8">
    <source>
        <dbReference type="ARBA" id="ARBA00032386"/>
    </source>
</evidence>
<dbReference type="GO" id="GO:0004340">
    <property type="term" value="F:glucokinase activity"/>
    <property type="evidence" value="ECO:0007669"/>
    <property type="project" value="UniProtKB-EC"/>
</dbReference>
<dbReference type="AlphaFoldDB" id="A0A2M7FYC6"/>
<dbReference type="SUPFAM" id="SSF53067">
    <property type="entry name" value="Actin-like ATPase domain"/>
    <property type="match status" value="1"/>
</dbReference>
<reference evidence="9 10" key="1">
    <citation type="submission" date="2017-09" db="EMBL/GenBank/DDBJ databases">
        <title>Depth-based differentiation of microbial function through sediment-hosted aquifers and enrichment of novel symbionts in the deep terrestrial subsurface.</title>
        <authorList>
            <person name="Probst A.J."/>
            <person name="Ladd B."/>
            <person name="Jarett J.K."/>
            <person name="Geller-Mcgrath D.E."/>
            <person name="Sieber C.M."/>
            <person name="Emerson J.B."/>
            <person name="Anantharaman K."/>
            <person name="Thomas B.C."/>
            <person name="Malmstrom R."/>
            <person name="Stieglmeier M."/>
            <person name="Klingl A."/>
            <person name="Woyke T."/>
            <person name="Ryan C.M."/>
            <person name="Banfield J.F."/>
        </authorList>
    </citation>
    <scope>NUCLEOTIDE SEQUENCE [LARGE SCALE GENOMIC DNA]</scope>
    <source>
        <strain evidence="9">CG17_big_fil_post_rev_8_21_14_2_50_48_46</strain>
    </source>
</reference>
<evidence type="ECO:0000256" key="7">
    <source>
        <dbReference type="ARBA" id="ARBA00022840"/>
    </source>
</evidence>
<dbReference type="EMBL" id="PFFQ01000061">
    <property type="protein sequence ID" value="PIW14338.1"/>
    <property type="molecule type" value="Genomic_DNA"/>
</dbReference>
<dbReference type="Proteomes" id="UP000231019">
    <property type="component" value="Unassembled WGS sequence"/>
</dbReference>
<keyword evidence="7" id="KW-0067">ATP-binding</keyword>
<name>A0A2M7FYC6_9BACT</name>
<evidence type="ECO:0000256" key="5">
    <source>
        <dbReference type="ARBA" id="ARBA00022741"/>
    </source>
</evidence>
<keyword evidence="4" id="KW-0808">Transferase</keyword>
<proteinExistence type="inferred from homology"/>
<evidence type="ECO:0000256" key="2">
    <source>
        <dbReference type="ARBA" id="ARBA00012323"/>
    </source>
</evidence>
<evidence type="ECO:0000256" key="3">
    <source>
        <dbReference type="ARBA" id="ARBA00014701"/>
    </source>
</evidence>
<keyword evidence="5" id="KW-0547">Nucleotide-binding</keyword>
<gene>
    <name evidence="9" type="ORF">COW36_22255</name>
</gene>
<dbReference type="InterPro" id="IPR043129">
    <property type="entry name" value="ATPase_NBD"/>
</dbReference>
<comment type="caution">
    <text evidence="9">The sequence shown here is derived from an EMBL/GenBank/DDBJ whole genome shotgun (WGS) entry which is preliminary data.</text>
</comment>
<dbReference type="CDD" id="cd23763">
    <property type="entry name" value="ASKHA_ATPase_ROK"/>
    <property type="match status" value="1"/>
</dbReference>
<dbReference type="GO" id="GO:0005524">
    <property type="term" value="F:ATP binding"/>
    <property type="evidence" value="ECO:0007669"/>
    <property type="project" value="UniProtKB-KW"/>
</dbReference>
<evidence type="ECO:0000313" key="9">
    <source>
        <dbReference type="EMBL" id="PIW14338.1"/>
    </source>
</evidence>
<dbReference type="InterPro" id="IPR000600">
    <property type="entry name" value="ROK"/>
</dbReference>
<dbReference type="GO" id="GO:0005737">
    <property type="term" value="C:cytoplasm"/>
    <property type="evidence" value="ECO:0007669"/>
    <property type="project" value="InterPro"/>
</dbReference>
<comment type="similarity">
    <text evidence="1">Belongs to the ROK (NagC/XylR) family.</text>
</comment>
<dbReference type="Gene3D" id="3.30.420.40">
    <property type="match status" value="2"/>
</dbReference>
<dbReference type="PANTHER" id="PTHR18964:SF149">
    <property type="entry name" value="BIFUNCTIONAL UDP-N-ACETYLGLUCOSAMINE 2-EPIMERASE_N-ACETYLMANNOSAMINE KINASE"/>
    <property type="match status" value="1"/>
</dbReference>
<dbReference type="Pfam" id="PF00480">
    <property type="entry name" value="ROK"/>
    <property type="match status" value="1"/>
</dbReference>
<dbReference type="NCBIfam" id="TIGR00744">
    <property type="entry name" value="ROK_glcA_fam"/>
    <property type="match status" value="1"/>
</dbReference>
<dbReference type="InterPro" id="IPR049874">
    <property type="entry name" value="ROK_cs"/>
</dbReference>
<evidence type="ECO:0000256" key="6">
    <source>
        <dbReference type="ARBA" id="ARBA00022777"/>
    </source>
</evidence>
<organism evidence="9 10">
    <name type="scientific">bacterium (Candidatus Blackallbacteria) CG17_big_fil_post_rev_8_21_14_2_50_48_46</name>
    <dbReference type="NCBI Taxonomy" id="2014261"/>
    <lineage>
        <taxon>Bacteria</taxon>
        <taxon>Candidatus Blackallbacteria</taxon>
    </lineage>
</organism>
<evidence type="ECO:0000313" key="10">
    <source>
        <dbReference type="Proteomes" id="UP000231019"/>
    </source>
</evidence>
<dbReference type="PANTHER" id="PTHR18964">
    <property type="entry name" value="ROK (REPRESSOR, ORF, KINASE) FAMILY"/>
    <property type="match status" value="1"/>
</dbReference>
<accession>A0A2M7FYC6</accession>
<dbReference type="EC" id="2.7.1.2" evidence="2"/>
<evidence type="ECO:0000256" key="1">
    <source>
        <dbReference type="ARBA" id="ARBA00006479"/>
    </source>
</evidence>
<dbReference type="GO" id="GO:0006096">
    <property type="term" value="P:glycolytic process"/>
    <property type="evidence" value="ECO:0007669"/>
    <property type="project" value="InterPro"/>
</dbReference>
<sequence>MSLAIGFDLGGTTVTAALVSETGEILTRLEAPTPAEQAAEKTLELMNRLFHSLFEQAPGSVAGIGMGLAGLVDPFAGIVHTSPNLPLWKDVNLREPLEREFQVPVYLDNDVKAMALGELHFGAGQGADSMLCLTVGTGIGSAIVLQGKVYRGATLSAGEFGHVTVVQQGGKLCGCGNTGCLETVAGTQGILSLAQRYLERGQAPILAERVLAGEKLMPRLVAEAAAAGDAGAQKVWQEVGDWLGTALAGVVNFLNPEKIVIGGGIAQAGSLLFDPVQSAIQTRAFALPAQKVQVLSAQLGPDAGIIGASVLARTGVQA</sequence>
<dbReference type="InterPro" id="IPR004654">
    <property type="entry name" value="ROK_glcA"/>
</dbReference>